<gene>
    <name evidence="7" type="ORF">CLPA_c38700</name>
    <name evidence="8" type="ORF">CP6013_03335</name>
</gene>
<sequence>MMRIKATIITCLKGTIVSWKQVLLMYCIFPIILSVGLGYFQKDSFKTESEIDKINITIVDKDDSSSSHVFRELFKANEMQKLFNVTKDGDYLITIPENYENKLMNFKDVTITVDEKERVSRDNELIIKNIIEQYGKNVTENLIVGNKIENLDVADKDNLYNNIAKEINDFSKENSLKINMVRGKKILSSYENQAASLITFMITIMAMGCVGSYYLEKENGTFKRLMSTPITKEIFFNLELLCFFIYSFILGAVYILTFAFSGLAFRDVNPLYLFMILIGQSLIVTTLSGLIVTFLGKKNSNLLMILILYFQILFGGAFIPLKGITNKVFIILSEFSPGNIISQVYRSSILFNSFEKLWRDLAIMIMVSAFLYIISIIKVKIRWEEE</sequence>
<evidence type="ECO:0000256" key="5">
    <source>
        <dbReference type="SAM" id="Phobius"/>
    </source>
</evidence>
<dbReference type="AlphaFoldDB" id="A0A0H3JAW0"/>
<comment type="subcellular location">
    <subcellularLocation>
        <location evidence="1">Membrane</location>
        <topology evidence="1">Multi-pass membrane protein</topology>
    </subcellularLocation>
</comment>
<feature type="transmembrane region" description="Helical" evidence="5">
    <location>
        <begin position="236"/>
        <end position="265"/>
    </location>
</feature>
<dbReference type="EMBL" id="JPGY02000001">
    <property type="protein sequence ID" value="KRU14079.1"/>
    <property type="molecule type" value="Genomic_DNA"/>
</dbReference>
<dbReference type="PANTHER" id="PTHR43027:SF1">
    <property type="entry name" value="DOXORUBICIN RESISTANCE ABC TRANSPORTER PERMEASE PROTEIN DRRC-RELATED"/>
    <property type="match status" value="1"/>
</dbReference>
<dbReference type="Proteomes" id="UP000028042">
    <property type="component" value="Unassembled WGS sequence"/>
</dbReference>
<protein>
    <submittedName>
        <fullName evidence="7">ABC-2 family transporter protein</fullName>
    </submittedName>
</protein>
<dbReference type="eggNOG" id="COG0842">
    <property type="taxonomic scope" value="Bacteria"/>
</dbReference>
<dbReference type="PATRIC" id="fig|1262449.7.peg.3905"/>
<reference evidence="8" key="2">
    <citation type="submission" date="2015-10" db="EMBL/GenBank/DDBJ databases">
        <title>Improved Draft Genome Sequence of Clostridium pasteurianum Strain ATCC 6013 (DSM 525) Using a Hybrid Next-Generation Sequencing Approach.</title>
        <authorList>
            <person name="Pyne M.E."/>
            <person name="Utturkar S.M."/>
            <person name="Brown S.D."/>
            <person name="Moo-Young M."/>
            <person name="Chung D.A."/>
            <person name="Chou P.C."/>
        </authorList>
    </citation>
    <scope>NUCLEOTIDE SEQUENCE</scope>
    <source>
        <strain evidence="8">ATCC 6013</strain>
    </source>
</reference>
<name>A0A0H3JAW0_CLOPA</name>
<dbReference type="EMBL" id="CP009268">
    <property type="protein sequence ID" value="AJA53896.1"/>
    <property type="molecule type" value="Genomic_DNA"/>
</dbReference>
<organism evidence="7 10">
    <name type="scientific">Clostridium pasteurianum DSM 525 = ATCC 6013</name>
    <dbReference type="NCBI Taxonomy" id="1262449"/>
    <lineage>
        <taxon>Bacteria</taxon>
        <taxon>Bacillati</taxon>
        <taxon>Bacillota</taxon>
        <taxon>Clostridia</taxon>
        <taxon>Eubacteriales</taxon>
        <taxon>Clostridiaceae</taxon>
        <taxon>Clostridium</taxon>
    </lineage>
</organism>
<reference evidence="8 9" key="3">
    <citation type="journal article" name="Genome Announc.">
        <title>Improved Draft Genome Sequence of Clostridium pasteurianum Strain ATCC 6013 (DSM 525) Using a Hybrid Next-Generation Sequencing Approach.</title>
        <authorList>
            <person name="Pyne M.E."/>
            <person name="Utturkar S."/>
            <person name="Brown S.D."/>
            <person name="Moo-Young M."/>
            <person name="Chung D.A."/>
            <person name="Chou C.P."/>
        </authorList>
    </citation>
    <scope>NUCLEOTIDE SEQUENCE [LARGE SCALE GENOMIC DNA]</scope>
    <source>
        <strain evidence="8 9">ATCC 6013</strain>
    </source>
</reference>
<reference evidence="7 10" key="1">
    <citation type="journal article" date="2015" name="Genome Announc.">
        <title>Complete Genome Sequence of the Nitrogen-Fixing and Solvent-Producing Clostridium pasteurianum DSM 525.</title>
        <authorList>
            <person name="Poehlein A."/>
            <person name="Grosse-Honebrink A."/>
            <person name="Zhang Y."/>
            <person name="Minton N.P."/>
            <person name="Daniel R."/>
        </authorList>
    </citation>
    <scope>NUCLEOTIDE SEQUENCE [LARGE SCALE GENOMIC DNA]</scope>
    <source>
        <strain evidence="7">DSM 525</strain>
        <strain evidence="10">DSM 525 / ATCC 6013</strain>
    </source>
</reference>
<evidence type="ECO:0000256" key="3">
    <source>
        <dbReference type="ARBA" id="ARBA00022989"/>
    </source>
</evidence>
<dbReference type="GO" id="GO:0140359">
    <property type="term" value="F:ABC-type transporter activity"/>
    <property type="evidence" value="ECO:0007669"/>
    <property type="project" value="InterPro"/>
</dbReference>
<proteinExistence type="predicted"/>
<feature type="transmembrane region" description="Helical" evidence="5">
    <location>
        <begin position="194"/>
        <end position="215"/>
    </location>
</feature>
<evidence type="ECO:0000313" key="7">
    <source>
        <dbReference type="EMBL" id="AJA53896.1"/>
    </source>
</evidence>
<evidence type="ECO:0000313" key="8">
    <source>
        <dbReference type="EMBL" id="KRU14079.1"/>
    </source>
</evidence>
<keyword evidence="10" id="KW-1185">Reference proteome</keyword>
<dbReference type="InterPro" id="IPR052902">
    <property type="entry name" value="ABC-2_transporter"/>
</dbReference>
<dbReference type="Pfam" id="PF12698">
    <property type="entry name" value="ABC2_membrane_3"/>
    <property type="match status" value="1"/>
</dbReference>
<accession>A0A0H3JAW0</accession>
<dbReference type="GO" id="GO:0016020">
    <property type="term" value="C:membrane"/>
    <property type="evidence" value="ECO:0007669"/>
    <property type="project" value="UniProtKB-SubCell"/>
</dbReference>
<keyword evidence="3 5" id="KW-1133">Transmembrane helix</keyword>
<feature type="transmembrane region" description="Helical" evidence="5">
    <location>
        <begin position="21"/>
        <end position="40"/>
    </location>
</feature>
<dbReference type="KEGG" id="cpae:CPAST_c38700"/>
<feature type="transmembrane region" description="Helical" evidence="5">
    <location>
        <begin position="361"/>
        <end position="381"/>
    </location>
</feature>
<dbReference type="RefSeq" id="WP_080751540.1">
    <property type="nucleotide sequence ID" value="NZ_ANZB01000016.1"/>
</dbReference>
<feature type="transmembrane region" description="Helical" evidence="5">
    <location>
        <begin position="271"/>
        <end position="295"/>
    </location>
</feature>
<evidence type="ECO:0000256" key="4">
    <source>
        <dbReference type="ARBA" id="ARBA00023136"/>
    </source>
</evidence>
<evidence type="ECO:0000313" key="9">
    <source>
        <dbReference type="Proteomes" id="UP000028042"/>
    </source>
</evidence>
<feature type="domain" description="ABC-2 type transporter transmembrane" evidence="6">
    <location>
        <begin position="20"/>
        <end position="377"/>
    </location>
</feature>
<dbReference type="Proteomes" id="UP000030905">
    <property type="component" value="Chromosome"/>
</dbReference>
<keyword evidence="4 5" id="KW-0472">Membrane</keyword>
<dbReference type="GeneID" id="93075953"/>
<dbReference type="PANTHER" id="PTHR43027">
    <property type="entry name" value="DOXORUBICIN RESISTANCE ABC TRANSPORTER PERMEASE PROTEIN DRRC-RELATED"/>
    <property type="match status" value="1"/>
</dbReference>
<keyword evidence="2 5" id="KW-0812">Transmembrane</keyword>
<evidence type="ECO:0000313" key="10">
    <source>
        <dbReference type="Proteomes" id="UP000030905"/>
    </source>
</evidence>
<evidence type="ECO:0000256" key="1">
    <source>
        <dbReference type="ARBA" id="ARBA00004141"/>
    </source>
</evidence>
<evidence type="ECO:0000256" key="2">
    <source>
        <dbReference type="ARBA" id="ARBA00022692"/>
    </source>
</evidence>
<dbReference type="KEGG" id="cpat:CLPA_c38700"/>
<evidence type="ECO:0000259" key="6">
    <source>
        <dbReference type="Pfam" id="PF12698"/>
    </source>
</evidence>
<dbReference type="InterPro" id="IPR013525">
    <property type="entry name" value="ABC2_TM"/>
</dbReference>
<feature type="transmembrane region" description="Helical" evidence="5">
    <location>
        <begin position="302"/>
        <end position="321"/>
    </location>
</feature>